<keyword evidence="2" id="KW-1185">Reference proteome</keyword>
<organism evidence="1 2">
    <name type="scientific">Ataeniobius toweri</name>
    <dbReference type="NCBI Taxonomy" id="208326"/>
    <lineage>
        <taxon>Eukaryota</taxon>
        <taxon>Metazoa</taxon>
        <taxon>Chordata</taxon>
        <taxon>Craniata</taxon>
        <taxon>Vertebrata</taxon>
        <taxon>Euteleostomi</taxon>
        <taxon>Actinopterygii</taxon>
        <taxon>Neopterygii</taxon>
        <taxon>Teleostei</taxon>
        <taxon>Neoteleostei</taxon>
        <taxon>Acanthomorphata</taxon>
        <taxon>Ovalentaria</taxon>
        <taxon>Atherinomorphae</taxon>
        <taxon>Cyprinodontiformes</taxon>
        <taxon>Goodeidae</taxon>
        <taxon>Ataeniobius</taxon>
    </lineage>
</organism>
<name>A0ABU7A763_9TELE</name>
<evidence type="ECO:0000313" key="2">
    <source>
        <dbReference type="Proteomes" id="UP001345963"/>
    </source>
</evidence>
<evidence type="ECO:0000313" key="1">
    <source>
        <dbReference type="EMBL" id="MED6233832.1"/>
    </source>
</evidence>
<dbReference type="Proteomes" id="UP001345963">
    <property type="component" value="Unassembled WGS sequence"/>
</dbReference>
<dbReference type="EMBL" id="JAHUTI010003581">
    <property type="protein sequence ID" value="MED6233832.1"/>
    <property type="molecule type" value="Genomic_DNA"/>
</dbReference>
<accession>A0ABU7A763</accession>
<protein>
    <recommendedName>
        <fullName evidence="3">Secreted protein</fullName>
    </recommendedName>
</protein>
<sequence length="111" mass="12362">MVFVFDATVMAAKCSLPAVTPLLKNRGPSLCACVCICAVCEAYDFTAVWLANSRPFSVEYQCEVFSNPHVCCWQRTSQCLAKQDISANMFSVLRAGCHVFIATQKRNFSFF</sequence>
<reference evidence="1 2" key="1">
    <citation type="submission" date="2021-07" db="EMBL/GenBank/DDBJ databases">
        <authorList>
            <person name="Palmer J.M."/>
        </authorList>
    </citation>
    <scope>NUCLEOTIDE SEQUENCE [LARGE SCALE GENOMIC DNA]</scope>
    <source>
        <strain evidence="1 2">AT_MEX2019</strain>
        <tissue evidence="1">Muscle</tissue>
    </source>
</reference>
<proteinExistence type="predicted"/>
<gene>
    <name evidence="1" type="ORF">ATANTOWER_017320</name>
</gene>
<evidence type="ECO:0008006" key="3">
    <source>
        <dbReference type="Google" id="ProtNLM"/>
    </source>
</evidence>
<comment type="caution">
    <text evidence="1">The sequence shown here is derived from an EMBL/GenBank/DDBJ whole genome shotgun (WGS) entry which is preliminary data.</text>
</comment>